<dbReference type="EC" id="1.1.1.94" evidence="8"/>
<evidence type="ECO:0000259" key="10">
    <source>
        <dbReference type="Pfam" id="PF01210"/>
    </source>
</evidence>
<dbReference type="GO" id="GO:0141153">
    <property type="term" value="F:glycerol-3-phosphate dehydrogenase (NADP+) activity"/>
    <property type="evidence" value="ECO:0007669"/>
    <property type="project" value="RHEA"/>
</dbReference>
<dbReference type="InterPro" id="IPR036291">
    <property type="entry name" value="NAD(P)-bd_dom_sf"/>
</dbReference>
<dbReference type="InterPro" id="IPR006109">
    <property type="entry name" value="G3P_DH_NAD-dep_C"/>
</dbReference>
<keyword evidence="7 8" id="KW-1208">Phospholipid metabolism</keyword>
<protein>
    <recommendedName>
        <fullName evidence="8">Glycerol-3-phosphate dehydrogenase [NAD(P)+]</fullName>
        <ecNumber evidence="8">1.1.1.94</ecNumber>
    </recommendedName>
    <alternativeName>
        <fullName evidence="8">NAD(P)(+)-dependent glycerol-3-phosphate dehydrogenase</fullName>
    </alternativeName>
    <alternativeName>
        <fullName evidence="8">NAD(P)H-dependent dihydroxyacetone-phosphate reductase</fullName>
    </alternativeName>
</protein>
<feature type="binding site" evidence="8">
    <location>
        <position position="243"/>
    </location>
    <ligand>
        <name>sn-glycerol 3-phosphate</name>
        <dbReference type="ChEBI" id="CHEBI:57597"/>
    </ligand>
</feature>
<dbReference type="GO" id="GO:0046168">
    <property type="term" value="P:glycerol-3-phosphate catabolic process"/>
    <property type="evidence" value="ECO:0007669"/>
    <property type="project" value="InterPro"/>
</dbReference>
<dbReference type="AlphaFoldDB" id="A0A524RU27"/>
<dbReference type="GO" id="GO:0005975">
    <property type="term" value="P:carbohydrate metabolic process"/>
    <property type="evidence" value="ECO:0007669"/>
    <property type="project" value="InterPro"/>
</dbReference>
<dbReference type="HAMAP" id="MF_00394">
    <property type="entry name" value="NAD_Glyc3P_dehydrog"/>
    <property type="match status" value="1"/>
</dbReference>
<dbReference type="EMBL" id="SRMN01000047">
    <property type="protein sequence ID" value="TGH23624.1"/>
    <property type="molecule type" value="Genomic_DNA"/>
</dbReference>
<dbReference type="GO" id="GO:0141152">
    <property type="term" value="F:glycerol-3-phosphate dehydrogenase (NAD+) activity"/>
    <property type="evidence" value="ECO:0007669"/>
    <property type="project" value="RHEA"/>
</dbReference>
<dbReference type="FunFam" id="1.10.1040.10:FF:000001">
    <property type="entry name" value="Glycerol-3-phosphate dehydrogenase [NAD(P)+]"/>
    <property type="match status" value="1"/>
</dbReference>
<feature type="binding site" evidence="8">
    <location>
        <position position="192"/>
    </location>
    <ligand>
        <name>NADPH</name>
        <dbReference type="ChEBI" id="CHEBI:57783"/>
    </ligand>
</feature>
<feature type="compositionally biased region" description="Low complexity" evidence="9">
    <location>
        <begin position="51"/>
        <end position="72"/>
    </location>
</feature>
<dbReference type="GO" id="GO:0008654">
    <property type="term" value="P:phospholipid biosynthetic process"/>
    <property type="evidence" value="ECO:0007669"/>
    <property type="project" value="UniProtKB-KW"/>
</dbReference>
<keyword evidence="6 8" id="KW-0594">Phospholipid biosynthesis</keyword>
<feature type="binding site" evidence="8">
    <location>
        <position position="307"/>
    </location>
    <ligand>
        <name>sn-glycerol 3-phosphate</name>
        <dbReference type="ChEBI" id="CHEBI:57597"/>
    </ligand>
</feature>
<accession>A0A524RU27</accession>
<dbReference type="InterPro" id="IPR008927">
    <property type="entry name" value="6-PGluconate_DH-like_C_sf"/>
</dbReference>
<evidence type="ECO:0000256" key="6">
    <source>
        <dbReference type="ARBA" id="ARBA00023209"/>
    </source>
</evidence>
<feature type="binding site" evidence="8">
    <location>
        <position position="160"/>
    </location>
    <ligand>
        <name>NADPH</name>
        <dbReference type="ChEBI" id="CHEBI:57783"/>
    </ligand>
</feature>
<dbReference type="NCBIfam" id="NF000940">
    <property type="entry name" value="PRK00094.1-2"/>
    <property type="match status" value="1"/>
</dbReference>
<comment type="caution">
    <text evidence="8">Lacks conserved residue(s) required for the propagation of feature annotation.</text>
</comment>
<evidence type="ECO:0000256" key="2">
    <source>
        <dbReference type="ARBA" id="ARBA00022516"/>
    </source>
</evidence>
<dbReference type="InterPro" id="IPR011128">
    <property type="entry name" value="G3P_DH_NAD-dep_N"/>
</dbReference>
<keyword evidence="4 8" id="KW-0520">NAD</keyword>
<evidence type="ECO:0000259" key="11">
    <source>
        <dbReference type="Pfam" id="PF07479"/>
    </source>
</evidence>
<name>A0A524RU27_9CHRO</name>
<dbReference type="Pfam" id="PF07479">
    <property type="entry name" value="NAD_Gly3P_dh_C"/>
    <property type="match status" value="1"/>
</dbReference>
<dbReference type="PANTHER" id="PTHR11728:SF1">
    <property type="entry name" value="GLYCEROL-3-PHOSPHATE DEHYDROGENASE [NAD(+)] 2, CHLOROPLASTIC"/>
    <property type="match status" value="1"/>
</dbReference>
<dbReference type="GO" id="GO:0005829">
    <property type="term" value="C:cytosol"/>
    <property type="evidence" value="ECO:0007669"/>
    <property type="project" value="TreeGrafter"/>
</dbReference>
<evidence type="ECO:0000256" key="3">
    <source>
        <dbReference type="ARBA" id="ARBA00023002"/>
    </source>
</evidence>
<dbReference type="GO" id="GO:0046167">
    <property type="term" value="P:glycerol-3-phosphate biosynthetic process"/>
    <property type="evidence" value="ECO:0007669"/>
    <property type="project" value="UniProtKB-UniRule"/>
</dbReference>
<keyword evidence="3 8" id="KW-0560">Oxidoreductase</keyword>
<feature type="binding site" evidence="8">
    <location>
        <position position="308"/>
    </location>
    <ligand>
        <name>sn-glycerol 3-phosphate</name>
        <dbReference type="ChEBI" id="CHEBI:57597"/>
    </ligand>
</feature>
<organism evidence="12 13">
    <name type="scientific">Aphanocapsa feldmannii 277cI</name>
    <dbReference type="NCBI Taxonomy" id="2507554"/>
    <lineage>
        <taxon>Bacteria</taxon>
        <taxon>Bacillati</taxon>
        <taxon>Cyanobacteriota</taxon>
        <taxon>Cyanophyceae</taxon>
        <taxon>Oscillatoriophycideae</taxon>
        <taxon>Chroococcales</taxon>
        <taxon>Microcystaceae</taxon>
        <taxon>Aphanocapsa</taxon>
    </lineage>
</organism>
<dbReference type="PANTHER" id="PTHR11728">
    <property type="entry name" value="GLYCEROL-3-PHOSPHATE DEHYDROGENASE"/>
    <property type="match status" value="1"/>
</dbReference>
<feature type="binding site" evidence="8">
    <location>
        <position position="306"/>
    </location>
    <ligand>
        <name>sn-glycerol 3-phosphate</name>
        <dbReference type="ChEBI" id="CHEBI:57597"/>
    </ligand>
</feature>
<evidence type="ECO:0000256" key="1">
    <source>
        <dbReference type="ARBA" id="ARBA00011009"/>
    </source>
</evidence>
<keyword evidence="5 8" id="KW-0443">Lipid metabolism</keyword>
<dbReference type="InterPro" id="IPR013328">
    <property type="entry name" value="6PGD_dom2"/>
</dbReference>
<comment type="similarity">
    <text evidence="1 8">Belongs to the NAD-dependent glycerol-3-phosphate dehydrogenase family.</text>
</comment>
<comment type="function">
    <text evidence="8">Catalyzes the reduction of the glycolytic intermediate dihydroxyacetone phosphate (DHAP) to sn-glycerol 3-phosphate (G3P), the key precursor for phospholipid synthesis.</text>
</comment>
<reference evidence="12 13" key="1">
    <citation type="journal article" date="2019" name="mSystems">
        <title>Life at home and on the roam: Genomic adaptions reflect the dual lifestyle of an intracellular, facultative symbiont.</title>
        <authorList>
            <person name="Burgsdorf I."/>
        </authorList>
    </citation>
    <scope>NUCLEOTIDE SEQUENCE [LARGE SCALE GENOMIC DNA]</scope>
    <source>
        <strain evidence="12">277cI</strain>
    </source>
</reference>
<feature type="binding site" evidence="8">
    <location>
        <position position="333"/>
    </location>
    <ligand>
        <name>NADPH</name>
        <dbReference type="ChEBI" id="CHEBI:57783"/>
    </ligand>
</feature>
<feature type="binding site" evidence="8">
    <location>
        <position position="188"/>
    </location>
    <ligand>
        <name>sn-glycerol 3-phosphate</name>
        <dbReference type="ChEBI" id="CHEBI:57597"/>
    </ligand>
</feature>
<dbReference type="InterPro" id="IPR006168">
    <property type="entry name" value="G3P_DH_NAD-dep"/>
</dbReference>
<dbReference type="UniPathway" id="UPA00940"/>
<feature type="binding site" evidence="8">
    <location>
        <position position="113"/>
    </location>
    <ligand>
        <name>NADPH</name>
        <dbReference type="ChEBI" id="CHEBI:57783"/>
    </ligand>
</feature>
<evidence type="ECO:0000256" key="9">
    <source>
        <dbReference type="SAM" id="MobiDB-lite"/>
    </source>
</evidence>
<keyword evidence="2 8" id="KW-0444">Lipid biosynthesis</keyword>
<feature type="binding site" evidence="8">
    <location>
        <position position="307"/>
    </location>
    <ligand>
        <name>NADPH</name>
        <dbReference type="ChEBI" id="CHEBI:57783"/>
    </ligand>
</feature>
<feature type="domain" description="Glycerol-3-phosphate dehydrogenase NAD-dependent C-terminal" evidence="11">
    <location>
        <begin position="232"/>
        <end position="372"/>
    </location>
</feature>
<dbReference type="NCBIfam" id="NF000942">
    <property type="entry name" value="PRK00094.1-4"/>
    <property type="match status" value="1"/>
</dbReference>
<sequence length="388" mass="40617">MQLQHLHHRRLRPGRRRQRADLHHHRRPIVAGKWFTADGAPVPQQGGEQGRPSSRPDSGAAAAPRPGAGVVPQDGGTITSHNQHLTLLGLGLWGRCLRQLIERNGHSVQGWSRSLGGDPVDALRDADLVVSAVSMAGVPQLAARLAEPLGRGLPLISCSKGIAPGSLATALMLWRQHCPTLRGLVLSGPNLSVELSKGLPAATVLAGEDGALGEELQKALSSDQLRIYRNDDPIGTEVAAALKNVMAIAAGVSDGLSLGANAKASLLCRGLAEMASVIEVMGGQPETLFGLAGLGDLLATANSPLSRNYRFGLAMGQGASAAEALARCESTVEGCATTRAVTELASCHGFPVPIARQVLELMEQRNTPAGAVKALMERDLQVEQHLPA</sequence>
<keyword evidence="8" id="KW-0547">Nucleotide-binding</keyword>
<feature type="domain" description="Glycerol-3-phosphate dehydrogenase NAD-dependent N-terminal" evidence="10">
    <location>
        <begin position="118"/>
        <end position="209"/>
    </location>
</feature>
<feature type="binding site" evidence="8">
    <location>
        <position position="160"/>
    </location>
    <ligand>
        <name>sn-glycerol 3-phosphate</name>
        <dbReference type="ChEBI" id="CHEBI:57597"/>
    </ligand>
</feature>
<keyword evidence="8" id="KW-0963">Cytoplasm</keyword>
<comment type="caution">
    <text evidence="12">The sequence shown here is derived from an EMBL/GenBank/DDBJ whole genome shotgun (WGS) entry which is preliminary data.</text>
</comment>
<dbReference type="Proteomes" id="UP000315454">
    <property type="component" value="Unassembled WGS sequence"/>
</dbReference>
<keyword evidence="8" id="KW-0521">NADP</keyword>
<evidence type="ECO:0000313" key="12">
    <source>
        <dbReference type="EMBL" id="TGH23624.1"/>
    </source>
</evidence>
<evidence type="ECO:0000256" key="4">
    <source>
        <dbReference type="ARBA" id="ARBA00023027"/>
    </source>
</evidence>
<dbReference type="Pfam" id="PF01210">
    <property type="entry name" value="NAD_Gly3P_dh_N"/>
    <property type="match status" value="1"/>
</dbReference>
<dbReference type="SUPFAM" id="SSF51735">
    <property type="entry name" value="NAD(P)-binding Rossmann-fold domains"/>
    <property type="match status" value="1"/>
</dbReference>
<feature type="binding site" evidence="8">
    <location>
        <position position="93"/>
    </location>
    <ligand>
        <name>NADPH</name>
        <dbReference type="ChEBI" id="CHEBI:57783"/>
    </ligand>
</feature>
<comment type="catalytic activity">
    <reaction evidence="8">
        <text>sn-glycerol 3-phosphate + NADP(+) = dihydroxyacetone phosphate + NADPH + H(+)</text>
        <dbReference type="Rhea" id="RHEA:11096"/>
        <dbReference type="ChEBI" id="CHEBI:15378"/>
        <dbReference type="ChEBI" id="CHEBI:57597"/>
        <dbReference type="ChEBI" id="CHEBI:57642"/>
        <dbReference type="ChEBI" id="CHEBI:57783"/>
        <dbReference type="ChEBI" id="CHEBI:58349"/>
        <dbReference type="EC" id="1.1.1.94"/>
    </reaction>
</comment>
<dbReference type="GO" id="GO:0006650">
    <property type="term" value="P:glycerophospholipid metabolic process"/>
    <property type="evidence" value="ECO:0007669"/>
    <property type="project" value="UniProtKB-UniRule"/>
</dbReference>
<evidence type="ECO:0000256" key="7">
    <source>
        <dbReference type="ARBA" id="ARBA00023264"/>
    </source>
</evidence>
<feature type="region of interest" description="Disordered" evidence="9">
    <location>
        <begin position="1"/>
        <end position="77"/>
    </location>
</feature>
<comment type="catalytic activity">
    <reaction evidence="8">
        <text>sn-glycerol 3-phosphate + NAD(+) = dihydroxyacetone phosphate + NADH + H(+)</text>
        <dbReference type="Rhea" id="RHEA:11092"/>
        <dbReference type="ChEBI" id="CHEBI:15378"/>
        <dbReference type="ChEBI" id="CHEBI:57540"/>
        <dbReference type="ChEBI" id="CHEBI:57597"/>
        <dbReference type="ChEBI" id="CHEBI:57642"/>
        <dbReference type="ChEBI" id="CHEBI:57945"/>
        <dbReference type="EC" id="1.1.1.94"/>
    </reaction>
</comment>
<dbReference type="GO" id="GO:0051287">
    <property type="term" value="F:NAD binding"/>
    <property type="evidence" value="ECO:0007669"/>
    <property type="project" value="InterPro"/>
</dbReference>
<proteinExistence type="inferred from homology"/>
<comment type="pathway">
    <text evidence="8">Membrane lipid metabolism; glycerophospholipid metabolism.</text>
</comment>
<dbReference type="Gene3D" id="3.40.50.720">
    <property type="entry name" value="NAD(P)-binding Rossmann-like Domain"/>
    <property type="match status" value="1"/>
</dbReference>
<feature type="active site" description="Proton acceptor" evidence="8">
    <location>
        <position position="243"/>
    </location>
</feature>
<dbReference type="PROSITE" id="PS00957">
    <property type="entry name" value="NAD_G3PDH"/>
    <property type="match status" value="1"/>
</dbReference>
<dbReference type="SUPFAM" id="SSF48179">
    <property type="entry name" value="6-phosphogluconate dehydrogenase C-terminal domain-like"/>
    <property type="match status" value="1"/>
</dbReference>
<evidence type="ECO:0000256" key="5">
    <source>
        <dbReference type="ARBA" id="ARBA00023098"/>
    </source>
</evidence>
<gene>
    <name evidence="8" type="primary">gpsA</name>
    <name evidence="12" type="ORF">ERJ68_03840</name>
</gene>
<comment type="subcellular location">
    <subcellularLocation>
        <location evidence="8">Cytoplasm</location>
    </subcellularLocation>
</comment>
<dbReference type="Gene3D" id="1.10.1040.10">
    <property type="entry name" value="N-(1-d-carboxylethyl)-l-norvaline Dehydrogenase, domain 2"/>
    <property type="match status" value="1"/>
</dbReference>
<evidence type="ECO:0000256" key="8">
    <source>
        <dbReference type="HAMAP-Rule" id="MF_00394"/>
    </source>
</evidence>
<feature type="compositionally biased region" description="Basic residues" evidence="9">
    <location>
        <begin position="1"/>
        <end position="28"/>
    </location>
</feature>
<evidence type="ECO:0000313" key="13">
    <source>
        <dbReference type="Proteomes" id="UP000315454"/>
    </source>
</evidence>
<feature type="binding site" evidence="8">
    <location>
        <position position="296"/>
    </location>
    <ligand>
        <name>sn-glycerol 3-phosphate</name>
        <dbReference type="ChEBI" id="CHEBI:57597"/>
    </ligand>
</feature>